<keyword evidence="2" id="KW-1185">Reference proteome</keyword>
<proteinExistence type="predicted"/>
<dbReference type="EMBL" id="CARXXK010000002">
    <property type="protein sequence ID" value="CAI6357791.1"/>
    <property type="molecule type" value="Genomic_DNA"/>
</dbReference>
<protein>
    <recommendedName>
        <fullName evidence="3">NOF-FB transposable element protein</fullName>
    </recommendedName>
</protein>
<comment type="caution">
    <text evidence="1">The sequence shown here is derived from an EMBL/GenBank/DDBJ whole genome shotgun (WGS) entry which is preliminary data.</text>
</comment>
<evidence type="ECO:0008006" key="3">
    <source>
        <dbReference type="Google" id="ProtNLM"/>
    </source>
</evidence>
<organism evidence="1 2">
    <name type="scientific">Macrosiphum euphorbiae</name>
    <name type="common">potato aphid</name>
    <dbReference type="NCBI Taxonomy" id="13131"/>
    <lineage>
        <taxon>Eukaryota</taxon>
        <taxon>Metazoa</taxon>
        <taxon>Ecdysozoa</taxon>
        <taxon>Arthropoda</taxon>
        <taxon>Hexapoda</taxon>
        <taxon>Insecta</taxon>
        <taxon>Pterygota</taxon>
        <taxon>Neoptera</taxon>
        <taxon>Paraneoptera</taxon>
        <taxon>Hemiptera</taxon>
        <taxon>Sternorrhyncha</taxon>
        <taxon>Aphidomorpha</taxon>
        <taxon>Aphidoidea</taxon>
        <taxon>Aphididae</taxon>
        <taxon>Macrosiphini</taxon>
        <taxon>Macrosiphum</taxon>
    </lineage>
</organism>
<dbReference type="Proteomes" id="UP001160148">
    <property type="component" value="Unassembled WGS sequence"/>
</dbReference>
<gene>
    <name evidence="1" type="ORF">MEUPH1_LOCUS13381</name>
</gene>
<evidence type="ECO:0000313" key="2">
    <source>
        <dbReference type="Proteomes" id="UP001160148"/>
    </source>
</evidence>
<evidence type="ECO:0000313" key="1">
    <source>
        <dbReference type="EMBL" id="CAI6357791.1"/>
    </source>
</evidence>
<sequence length="225" mass="25994">MKINNQSYTALSMLSGQHDNVSIFLWLKGWLRSANFTPPKVVISDQSLALMSALVQSFTQYNFFEKYLNICFSIFKEKNNSEQKIPTCFIRNDVSNFVHLVSQWQPLKTSKYPRTKQLFCRAMCLLISCKNMDEAKKKILEAIFVIAFIKYDGPCINTSNNDDDRDVQTESAFAQSKKKLQSLITLTSSTVDDIINNFNKYDCEILESYYEEIHVVNVNVTSFKH</sequence>
<name>A0AAV0WQP7_9HEMI</name>
<accession>A0AAV0WQP7</accession>
<reference evidence="1 2" key="1">
    <citation type="submission" date="2023-01" db="EMBL/GenBank/DDBJ databases">
        <authorList>
            <person name="Whitehead M."/>
        </authorList>
    </citation>
    <scope>NUCLEOTIDE SEQUENCE [LARGE SCALE GENOMIC DNA]</scope>
</reference>
<dbReference type="AlphaFoldDB" id="A0AAV0WQP7"/>